<dbReference type="Gene3D" id="3.90.245.10">
    <property type="entry name" value="Ribonucleoside hydrolase-like"/>
    <property type="match status" value="1"/>
</dbReference>
<evidence type="ECO:0000259" key="3">
    <source>
        <dbReference type="Pfam" id="PF21027"/>
    </source>
</evidence>
<dbReference type="InterPro" id="IPR036452">
    <property type="entry name" value="Ribo_hydro-like"/>
</dbReference>
<dbReference type="Pfam" id="PF07632">
    <property type="entry name" value="Sde182_NH-like"/>
    <property type="match status" value="1"/>
</dbReference>
<feature type="chain" id="PRO_5002119122" description="DUF1593 domain-containing protein" evidence="1">
    <location>
        <begin position="17"/>
        <end position="460"/>
    </location>
</feature>
<feature type="domain" description="Cellulose-binding Sde182 C-terminal" evidence="3">
    <location>
        <begin position="380"/>
        <end position="459"/>
    </location>
</feature>
<organism evidence="4">
    <name type="scientific">Bionectria ochroleuca</name>
    <name type="common">Gliocladium roseum</name>
    <dbReference type="NCBI Taxonomy" id="29856"/>
    <lineage>
        <taxon>Eukaryota</taxon>
        <taxon>Fungi</taxon>
        <taxon>Dikarya</taxon>
        <taxon>Ascomycota</taxon>
        <taxon>Pezizomycotina</taxon>
        <taxon>Sordariomycetes</taxon>
        <taxon>Hypocreomycetidae</taxon>
        <taxon>Hypocreales</taxon>
        <taxon>Bionectriaceae</taxon>
        <taxon>Clonostachys</taxon>
    </lineage>
</organism>
<evidence type="ECO:0000256" key="1">
    <source>
        <dbReference type="SAM" id="SignalP"/>
    </source>
</evidence>
<dbReference type="Pfam" id="PF21027">
    <property type="entry name" value="Sde0182_C"/>
    <property type="match status" value="1"/>
</dbReference>
<accession>A0A0B7K0V8</accession>
<dbReference type="AlphaFoldDB" id="A0A0B7K0V8"/>
<feature type="signal peptide" evidence="1">
    <location>
        <begin position="1"/>
        <end position="16"/>
    </location>
</feature>
<proteinExistence type="predicted"/>
<protein>
    <recommendedName>
        <fullName evidence="5">DUF1593 domain-containing protein</fullName>
    </recommendedName>
</protein>
<evidence type="ECO:0008006" key="5">
    <source>
        <dbReference type="Google" id="ProtNLM"/>
    </source>
</evidence>
<feature type="domain" description="Cellulose-binding Sde182 nucleoside hydrolase-like" evidence="2">
    <location>
        <begin position="28"/>
        <end position="302"/>
    </location>
</feature>
<reference evidence="4" key="1">
    <citation type="submission" date="2015-01" db="EMBL/GenBank/DDBJ databases">
        <authorList>
            <person name="Durling Mikael"/>
        </authorList>
    </citation>
    <scope>NUCLEOTIDE SEQUENCE</scope>
</reference>
<dbReference type="InterPro" id="IPR011483">
    <property type="entry name" value="Sde182_NH-like"/>
</dbReference>
<dbReference type="InterPro" id="IPR013783">
    <property type="entry name" value="Ig-like_fold"/>
</dbReference>
<dbReference type="Gene3D" id="2.60.40.10">
    <property type="entry name" value="Immunoglobulins"/>
    <property type="match status" value="1"/>
</dbReference>
<sequence length="460" mass="51278">MKLPLALAAVSSLVTASTFSQHAPLKPRIIVLTDITQASWEPDDMQSMVHLFASADLFEIEALIATSGWSIPPEPLGPNHIRDVIESYRSDLPNLMKRSNQTAFQKSENQQKIGYWPSPEYLESIIRNGYPERGIGSIGDGKDTDGSNFIIDLVDEVDERPIYVGVWGGANVLAQSIWDVRRTRSEAELSAFLSKLRVYAITDQDRDQGAPYTNSSQFWMRKTFPELFYISSESAWVAYGRTIRDTYWDSHYVTEIQGKGALGKKYPKWRYIAEGDSPCFAYVWPGLNDPEDPRQSSFAGKFSWELTPDNVTTTWTDSSPQTAVWSKESVTSLLPYHINDFIARMDWAAKGAGNRNPVAVLQGKGGFSPVVLKARPGDVVGLSAEGSRDEDGDSLTFDWYHDEGAGGYYGYLSLEGKETPNLSLRIPRNASRTKIHIISRVVDNGTPPLASFRRAIISVN</sequence>
<dbReference type="EMBL" id="CDPU01000021">
    <property type="protein sequence ID" value="CEO51013.1"/>
    <property type="molecule type" value="Genomic_DNA"/>
</dbReference>
<keyword evidence="1" id="KW-0732">Signal</keyword>
<evidence type="ECO:0000259" key="2">
    <source>
        <dbReference type="Pfam" id="PF07632"/>
    </source>
</evidence>
<name>A0A0B7K0V8_BIOOC</name>
<gene>
    <name evidence="4" type="ORF">BN869_000007071_1</name>
</gene>
<dbReference type="InterPro" id="IPR048527">
    <property type="entry name" value="Sde182_C"/>
</dbReference>
<dbReference type="GO" id="GO:0016799">
    <property type="term" value="F:hydrolase activity, hydrolyzing N-glycosyl compounds"/>
    <property type="evidence" value="ECO:0007669"/>
    <property type="project" value="InterPro"/>
</dbReference>
<evidence type="ECO:0000313" key="4">
    <source>
        <dbReference type="EMBL" id="CEO51013.1"/>
    </source>
</evidence>